<dbReference type="Proteomes" id="UP000009192">
    <property type="component" value="Unassembled WGS sequence"/>
</dbReference>
<evidence type="ECO:0000259" key="14">
    <source>
        <dbReference type="Pfam" id="PF03281"/>
    </source>
</evidence>
<dbReference type="GO" id="GO:0005524">
    <property type="term" value="F:ATP binding"/>
    <property type="evidence" value="ECO:0007669"/>
    <property type="project" value="UniProtKB-KW"/>
</dbReference>
<dbReference type="KEGG" id="dmo:Dmoj_GI20448"/>
<dbReference type="PhylomeDB" id="B4KRA4"/>
<proteinExistence type="inferred from homology"/>
<evidence type="ECO:0000256" key="11">
    <source>
        <dbReference type="ARBA" id="ARBA00023211"/>
    </source>
</evidence>
<evidence type="ECO:0000256" key="3">
    <source>
        <dbReference type="ARBA" id="ARBA00008307"/>
    </source>
</evidence>
<keyword evidence="8" id="KW-0067">ATP-binding</keyword>
<comment type="cofactor">
    <cofactor evidence="2">
        <name>Mg(2+)</name>
        <dbReference type="ChEBI" id="CHEBI:18420"/>
    </cofactor>
</comment>
<comment type="similarity">
    <text evidence="3">Belongs to the mab-21 family.</text>
</comment>
<feature type="transmembrane region" description="Helical" evidence="13">
    <location>
        <begin position="444"/>
        <end position="465"/>
    </location>
</feature>
<gene>
    <name evidence="16" type="primary">Dmoj\GI20448</name>
    <name evidence="16" type="ORF">Dmoj_GI20448</name>
</gene>
<evidence type="ECO:0000256" key="13">
    <source>
        <dbReference type="SAM" id="Phobius"/>
    </source>
</evidence>
<sequence>MPFLESRLNDAHGKHINIDRDRPGFTRHYNVLRDTIYKGLKAVAPFDKWLNGHKLGGSYGDNLKITMPDEFDLVIHLKFPENDRITVKKDPCRPGNVILNMTEVLEVLKNQDHNRVTYTHLIKLVSSKNELMEHKLQALITSAMTKVLNGMENKINVDGNITEVVYRRCGPAHTMFIDTKDIKYSVDFVPAIKLNASQNILGEEELKYFVKNGFWEAIPKPLKPIDPNNVSFRASYYDSELLMLKDKHKLKEVIRFMKKFRDNKQNMSNLKSYFIKTVLLWQVKEKPSDYWRTSQLKDVLIQMLRKLNTSLATSGRYGKLPFFWDPKLDLFATLTDTQRCDMFNCITGVIYTLERADGNLTNDIDNCIKLIFNTPAEKPILFVRPSSSVEQEQEQRQQQQQEQEQRQQAQEQRQRQQQQRQQRQQQQQQRQQQQQEQENEGASLAQIGIAAVAVGALAIGAFSYFRSTRSRTD</sequence>
<dbReference type="GO" id="GO:0016779">
    <property type="term" value="F:nucleotidyltransferase activity"/>
    <property type="evidence" value="ECO:0007669"/>
    <property type="project" value="UniProtKB-KW"/>
</dbReference>
<dbReference type="OrthoDB" id="7249367at2759"/>
<reference evidence="16 17" key="1">
    <citation type="journal article" date="2007" name="Nature">
        <title>Evolution of genes and genomes on the Drosophila phylogeny.</title>
        <authorList>
            <consortium name="Drosophila 12 Genomes Consortium"/>
            <person name="Clark A.G."/>
            <person name="Eisen M.B."/>
            <person name="Smith D.R."/>
            <person name="Bergman C.M."/>
            <person name="Oliver B."/>
            <person name="Markow T.A."/>
            <person name="Kaufman T.C."/>
            <person name="Kellis M."/>
            <person name="Gelbart W."/>
            <person name="Iyer V.N."/>
            <person name="Pollard D.A."/>
            <person name="Sackton T.B."/>
            <person name="Larracuente A.M."/>
            <person name="Singh N.D."/>
            <person name="Abad J.P."/>
            <person name="Abt D.N."/>
            <person name="Adryan B."/>
            <person name="Aguade M."/>
            <person name="Akashi H."/>
            <person name="Anderson W.W."/>
            <person name="Aquadro C.F."/>
            <person name="Ardell D.H."/>
            <person name="Arguello R."/>
            <person name="Artieri C.G."/>
            <person name="Barbash D.A."/>
            <person name="Barker D."/>
            <person name="Barsanti P."/>
            <person name="Batterham P."/>
            <person name="Batzoglou S."/>
            <person name="Begun D."/>
            <person name="Bhutkar A."/>
            <person name="Blanco E."/>
            <person name="Bosak S.A."/>
            <person name="Bradley R.K."/>
            <person name="Brand A.D."/>
            <person name="Brent M.R."/>
            <person name="Brooks A.N."/>
            <person name="Brown R.H."/>
            <person name="Butlin R.K."/>
            <person name="Caggese C."/>
            <person name="Calvi B.R."/>
            <person name="Bernardo de Carvalho A."/>
            <person name="Caspi A."/>
            <person name="Castrezana S."/>
            <person name="Celniker S.E."/>
            <person name="Chang J.L."/>
            <person name="Chapple C."/>
            <person name="Chatterji S."/>
            <person name="Chinwalla A."/>
            <person name="Civetta A."/>
            <person name="Clifton S.W."/>
            <person name="Comeron J.M."/>
            <person name="Costello J.C."/>
            <person name="Coyne J.A."/>
            <person name="Daub J."/>
            <person name="David R.G."/>
            <person name="Delcher A.L."/>
            <person name="Delehaunty K."/>
            <person name="Do C.B."/>
            <person name="Ebling H."/>
            <person name="Edwards K."/>
            <person name="Eickbush T."/>
            <person name="Evans J.D."/>
            <person name="Filipski A."/>
            <person name="Findeiss S."/>
            <person name="Freyhult E."/>
            <person name="Fulton L."/>
            <person name="Fulton R."/>
            <person name="Garcia A.C."/>
            <person name="Gardiner A."/>
            <person name="Garfield D.A."/>
            <person name="Garvin B.E."/>
            <person name="Gibson G."/>
            <person name="Gilbert D."/>
            <person name="Gnerre S."/>
            <person name="Godfrey J."/>
            <person name="Good R."/>
            <person name="Gotea V."/>
            <person name="Gravely B."/>
            <person name="Greenberg A.J."/>
            <person name="Griffiths-Jones S."/>
            <person name="Gross S."/>
            <person name="Guigo R."/>
            <person name="Gustafson E.A."/>
            <person name="Haerty W."/>
            <person name="Hahn M.W."/>
            <person name="Halligan D.L."/>
            <person name="Halpern A.L."/>
            <person name="Halter G.M."/>
            <person name="Han M.V."/>
            <person name="Heger A."/>
            <person name="Hillier L."/>
            <person name="Hinrichs A.S."/>
            <person name="Holmes I."/>
            <person name="Hoskins R.A."/>
            <person name="Hubisz M.J."/>
            <person name="Hultmark D."/>
            <person name="Huntley M.A."/>
            <person name="Jaffe D.B."/>
            <person name="Jagadeeshan S."/>
            <person name="Jeck W.R."/>
            <person name="Johnson J."/>
            <person name="Jones C.D."/>
            <person name="Jordan W.C."/>
            <person name="Karpen G.H."/>
            <person name="Kataoka E."/>
            <person name="Keightley P.D."/>
            <person name="Kheradpour P."/>
            <person name="Kirkness E.F."/>
            <person name="Koerich L.B."/>
            <person name="Kristiansen K."/>
            <person name="Kudrna D."/>
            <person name="Kulathinal R.J."/>
            <person name="Kumar S."/>
            <person name="Kwok R."/>
            <person name="Lander E."/>
            <person name="Langley C.H."/>
            <person name="Lapoint R."/>
            <person name="Lazzaro B.P."/>
            <person name="Lee S.J."/>
            <person name="Levesque L."/>
            <person name="Li R."/>
            <person name="Lin C.F."/>
            <person name="Lin M.F."/>
            <person name="Lindblad-Toh K."/>
            <person name="Llopart A."/>
            <person name="Long M."/>
            <person name="Low L."/>
            <person name="Lozovsky E."/>
            <person name="Lu J."/>
            <person name="Luo M."/>
            <person name="Machado C.A."/>
            <person name="Makalowski W."/>
            <person name="Marzo M."/>
            <person name="Matsuda M."/>
            <person name="Matzkin L."/>
            <person name="McAllister B."/>
            <person name="McBride C.S."/>
            <person name="McKernan B."/>
            <person name="McKernan K."/>
            <person name="Mendez-Lago M."/>
            <person name="Minx P."/>
            <person name="Mollenhauer M.U."/>
            <person name="Montooth K."/>
            <person name="Mount S.M."/>
            <person name="Mu X."/>
            <person name="Myers E."/>
            <person name="Negre B."/>
            <person name="Newfeld S."/>
            <person name="Nielsen R."/>
            <person name="Noor M.A."/>
            <person name="O'Grady P."/>
            <person name="Pachter L."/>
            <person name="Papaceit M."/>
            <person name="Parisi M.J."/>
            <person name="Parisi M."/>
            <person name="Parts L."/>
            <person name="Pedersen J.S."/>
            <person name="Pesole G."/>
            <person name="Phillippy A.M."/>
            <person name="Ponting C.P."/>
            <person name="Pop M."/>
            <person name="Porcelli D."/>
            <person name="Powell J.R."/>
            <person name="Prohaska S."/>
            <person name="Pruitt K."/>
            <person name="Puig M."/>
            <person name="Quesneville H."/>
            <person name="Ram K.R."/>
            <person name="Rand D."/>
            <person name="Rasmussen M.D."/>
            <person name="Reed L.K."/>
            <person name="Reenan R."/>
            <person name="Reily A."/>
            <person name="Remington K.A."/>
            <person name="Rieger T.T."/>
            <person name="Ritchie M.G."/>
            <person name="Robin C."/>
            <person name="Rogers Y.H."/>
            <person name="Rohde C."/>
            <person name="Rozas J."/>
            <person name="Rubenfield M.J."/>
            <person name="Ruiz A."/>
            <person name="Russo S."/>
            <person name="Salzberg S.L."/>
            <person name="Sanchez-Gracia A."/>
            <person name="Saranga D.J."/>
            <person name="Sato H."/>
            <person name="Schaeffer S.W."/>
            <person name="Schatz M.C."/>
            <person name="Schlenke T."/>
            <person name="Schwartz R."/>
            <person name="Segarra C."/>
            <person name="Singh R.S."/>
            <person name="Sirot L."/>
            <person name="Sirota M."/>
            <person name="Sisneros N.B."/>
            <person name="Smith C.D."/>
            <person name="Smith T.F."/>
            <person name="Spieth J."/>
            <person name="Stage D.E."/>
            <person name="Stark A."/>
            <person name="Stephan W."/>
            <person name="Strausberg R.L."/>
            <person name="Strempel S."/>
            <person name="Sturgill D."/>
            <person name="Sutton G."/>
            <person name="Sutton G.G."/>
            <person name="Tao W."/>
            <person name="Teichmann S."/>
            <person name="Tobari Y.N."/>
            <person name="Tomimura Y."/>
            <person name="Tsolas J.M."/>
            <person name="Valente V.L."/>
            <person name="Venter E."/>
            <person name="Venter J.C."/>
            <person name="Vicario S."/>
            <person name="Vieira F.G."/>
            <person name="Vilella A.J."/>
            <person name="Villasante A."/>
            <person name="Walenz B."/>
            <person name="Wang J."/>
            <person name="Wasserman M."/>
            <person name="Watts T."/>
            <person name="Wilson D."/>
            <person name="Wilson R.K."/>
            <person name="Wing R.A."/>
            <person name="Wolfner M.F."/>
            <person name="Wong A."/>
            <person name="Wong G.K."/>
            <person name="Wu C.I."/>
            <person name="Wu G."/>
            <person name="Yamamoto D."/>
            <person name="Yang H.P."/>
            <person name="Yang S.P."/>
            <person name="Yorke J.A."/>
            <person name="Yoshida K."/>
            <person name="Zdobnov E."/>
            <person name="Zhang P."/>
            <person name="Zhang Y."/>
            <person name="Zimin A.V."/>
            <person name="Baldwin J."/>
            <person name="Abdouelleil A."/>
            <person name="Abdulkadir J."/>
            <person name="Abebe A."/>
            <person name="Abera B."/>
            <person name="Abreu J."/>
            <person name="Acer S.C."/>
            <person name="Aftuck L."/>
            <person name="Alexander A."/>
            <person name="An P."/>
            <person name="Anderson E."/>
            <person name="Anderson S."/>
            <person name="Arachi H."/>
            <person name="Azer M."/>
            <person name="Bachantsang P."/>
            <person name="Barry A."/>
            <person name="Bayul T."/>
            <person name="Berlin A."/>
            <person name="Bessette D."/>
            <person name="Bloom T."/>
            <person name="Blye J."/>
            <person name="Boguslavskiy L."/>
            <person name="Bonnet C."/>
            <person name="Boukhgalter B."/>
            <person name="Bourzgui I."/>
            <person name="Brown A."/>
            <person name="Cahill P."/>
            <person name="Channer S."/>
            <person name="Cheshatsang Y."/>
            <person name="Chuda L."/>
            <person name="Citroen M."/>
            <person name="Collymore A."/>
            <person name="Cooke P."/>
            <person name="Costello M."/>
            <person name="D'Aco K."/>
            <person name="Daza R."/>
            <person name="De Haan G."/>
            <person name="DeGray S."/>
            <person name="DeMaso C."/>
            <person name="Dhargay N."/>
            <person name="Dooley K."/>
            <person name="Dooley E."/>
            <person name="Doricent M."/>
            <person name="Dorje P."/>
            <person name="Dorjee K."/>
            <person name="Dupes A."/>
            <person name="Elong R."/>
            <person name="Falk J."/>
            <person name="Farina A."/>
            <person name="Faro S."/>
            <person name="Ferguson D."/>
            <person name="Fisher S."/>
            <person name="Foley C.D."/>
            <person name="Franke A."/>
            <person name="Friedrich D."/>
            <person name="Gadbois L."/>
            <person name="Gearin G."/>
            <person name="Gearin C.R."/>
            <person name="Giannoukos G."/>
            <person name="Goode T."/>
            <person name="Graham J."/>
            <person name="Grandbois E."/>
            <person name="Grewal S."/>
            <person name="Gyaltsen K."/>
            <person name="Hafez N."/>
            <person name="Hagos B."/>
            <person name="Hall J."/>
            <person name="Henson C."/>
            <person name="Hollinger A."/>
            <person name="Honan T."/>
            <person name="Huard M.D."/>
            <person name="Hughes L."/>
            <person name="Hurhula B."/>
            <person name="Husby M.E."/>
            <person name="Kamat A."/>
            <person name="Kanga B."/>
            <person name="Kashin S."/>
            <person name="Khazanovich D."/>
            <person name="Kisner P."/>
            <person name="Lance K."/>
            <person name="Lara M."/>
            <person name="Lee W."/>
            <person name="Lennon N."/>
            <person name="Letendre F."/>
            <person name="LeVine R."/>
            <person name="Lipovsky A."/>
            <person name="Liu X."/>
            <person name="Liu J."/>
            <person name="Liu S."/>
            <person name="Lokyitsang T."/>
            <person name="Lokyitsang Y."/>
            <person name="Lubonja R."/>
            <person name="Lui A."/>
            <person name="MacDonald P."/>
            <person name="Magnisalis V."/>
            <person name="Maru K."/>
            <person name="Matthews C."/>
            <person name="McCusker W."/>
            <person name="McDonough S."/>
            <person name="Mehta T."/>
            <person name="Meldrim J."/>
            <person name="Meneus L."/>
            <person name="Mihai O."/>
            <person name="Mihalev A."/>
            <person name="Mihova T."/>
            <person name="Mittelman R."/>
            <person name="Mlenga V."/>
            <person name="Montmayeur A."/>
            <person name="Mulrain L."/>
            <person name="Navidi A."/>
            <person name="Naylor J."/>
            <person name="Negash T."/>
            <person name="Nguyen T."/>
            <person name="Nguyen N."/>
            <person name="Nicol R."/>
            <person name="Norbu C."/>
            <person name="Norbu N."/>
            <person name="Novod N."/>
            <person name="O'Neill B."/>
            <person name="Osman S."/>
            <person name="Markiewicz E."/>
            <person name="Oyono O.L."/>
            <person name="Patti C."/>
            <person name="Phunkhang P."/>
            <person name="Pierre F."/>
            <person name="Priest M."/>
            <person name="Raghuraman S."/>
            <person name="Rege F."/>
            <person name="Reyes R."/>
            <person name="Rise C."/>
            <person name="Rogov P."/>
            <person name="Ross K."/>
            <person name="Ryan E."/>
            <person name="Settipalli S."/>
            <person name="Shea T."/>
            <person name="Sherpa N."/>
            <person name="Shi L."/>
            <person name="Shih D."/>
            <person name="Sparrow T."/>
            <person name="Spaulding J."/>
            <person name="Stalker J."/>
            <person name="Stange-Thomann N."/>
            <person name="Stavropoulos S."/>
            <person name="Stone C."/>
            <person name="Strader C."/>
            <person name="Tesfaye S."/>
            <person name="Thomson T."/>
            <person name="Thoulutsang Y."/>
            <person name="Thoulutsang D."/>
            <person name="Topham K."/>
            <person name="Topping I."/>
            <person name="Tsamla T."/>
            <person name="Vassiliev H."/>
            <person name="Vo A."/>
            <person name="Wangchuk T."/>
            <person name="Wangdi T."/>
            <person name="Weiand M."/>
            <person name="Wilkinson J."/>
            <person name="Wilson A."/>
            <person name="Yadav S."/>
            <person name="Young G."/>
            <person name="Yu Q."/>
            <person name="Zembek L."/>
            <person name="Zhong D."/>
            <person name="Zimmer A."/>
            <person name="Zwirko Z."/>
            <person name="Jaffe D.B."/>
            <person name="Alvarez P."/>
            <person name="Brockman W."/>
            <person name="Butler J."/>
            <person name="Chin C."/>
            <person name="Gnerre S."/>
            <person name="Grabherr M."/>
            <person name="Kleber M."/>
            <person name="Mauceli E."/>
            <person name="MacCallum I."/>
        </authorList>
    </citation>
    <scope>NUCLEOTIDE SEQUENCE [LARGE SCALE GENOMIC DNA]</scope>
    <source>
        <strain evidence="17">Tucson 15081-1352.22</strain>
    </source>
</reference>
<dbReference type="InParanoid" id="B4KRA4"/>
<dbReference type="PANTHER" id="PTHR10656">
    <property type="entry name" value="CELL FATE DETERMINING PROTEIN MAB21-RELATED"/>
    <property type="match status" value="1"/>
</dbReference>
<dbReference type="InterPro" id="IPR024810">
    <property type="entry name" value="MAB21L/cGLR"/>
</dbReference>
<feature type="compositionally biased region" description="Low complexity" evidence="12">
    <location>
        <begin position="396"/>
        <end position="436"/>
    </location>
</feature>
<accession>B4KRA4</accession>
<dbReference type="PANTHER" id="PTHR10656:SF42">
    <property type="entry name" value="CYCLIC GMP-AMP SYNTHASE-LIKE PROTEIN-RELATED"/>
    <property type="match status" value="1"/>
</dbReference>
<keyword evidence="9" id="KW-0460">Magnesium</keyword>
<dbReference type="Gene3D" id="3.30.460.90">
    <property type="match status" value="1"/>
</dbReference>
<keyword evidence="13" id="KW-1133">Transmembrane helix</keyword>
<keyword evidence="13" id="KW-0472">Membrane</keyword>
<dbReference type="HOGENOM" id="CLU_034978_1_0_1"/>
<dbReference type="InterPro" id="IPR046903">
    <property type="entry name" value="Mab-21-like_nuc_Trfase"/>
</dbReference>
<dbReference type="GO" id="GO:0046872">
    <property type="term" value="F:metal ion binding"/>
    <property type="evidence" value="ECO:0007669"/>
    <property type="project" value="UniProtKB-KW"/>
</dbReference>
<keyword evidence="13" id="KW-0812">Transmembrane</keyword>
<dbReference type="Pfam" id="PF03281">
    <property type="entry name" value="Mab-21"/>
    <property type="match status" value="1"/>
</dbReference>
<dbReference type="OMA" id="ANLKSYH"/>
<dbReference type="InterPro" id="IPR046906">
    <property type="entry name" value="Mab-21_HhH/H2TH-like"/>
</dbReference>
<evidence type="ECO:0000256" key="6">
    <source>
        <dbReference type="ARBA" id="ARBA00022723"/>
    </source>
</evidence>
<organism evidence="16 17">
    <name type="scientific">Drosophila mojavensis</name>
    <name type="common">Fruit fly</name>
    <dbReference type="NCBI Taxonomy" id="7230"/>
    <lineage>
        <taxon>Eukaryota</taxon>
        <taxon>Metazoa</taxon>
        <taxon>Ecdysozoa</taxon>
        <taxon>Arthropoda</taxon>
        <taxon>Hexapoda</taxon>
        <taxon>Insecta</taxon>
        <taxon>Pterygota</taxon>
        <taxon>Neoptera</taxon>
        <taxon>Endopterygota</taxon>
        <taxon>Diptera</taxon>
        <taxon>Brachycera</taxon>
        <taxon>Muscomorpha</taxon>
        <taxon>Ephydroidea</taxon>
        <taxon>Drosophilidae</taxon>
        <taxon>Drosophila</taxon>
    </lineage>
</organism>
<keyword evidence="11" id="KW-0464">Manganese</keyword>
<keyword evidence="6" id="KW-0479">Metal-binding</keyword>
<dbReference type="AlphaFoldDB" id="B4KRA4"/>
<dbReference type="Pfam" id="PF20266">
    <property type="entry name" value="Mab-21_C"/>
    <property type="match status" value="1"/>
</dbReference>
<evidence type="ECO:0000256" key="10">
    <source>
        <dbReference type="ARBA" id="ARBA00023134"/>
    </source>
</evidence>
<evidence type="ECO:0000256" key="8">
    <source>
        <dbReference type="ARBA" id="ARBA00022840"/>
    </source>
</evidence>
<feature type="region of interest" description="Disordered" evidence="12">
    <location>
        <begin position="386"/>
        <end position="442"/>
    </location>
</feature>
<comment type="cofactor">
    <cofactor evidence="1">
        <name>Mn(2+)</name>
        <dbReference type="ChEBI" id="CHEBI:29035"/>
    </cofactor>
</comment>
<evidence type="ECO:0000256" key="12">
    <source>
        <dbReference type="SAM" id="MobiDB-lite"/>
    </source>
</evidence>
<dbReference type="Gene3D" id="1.10.1410.40">
    <property type="match status" value="1"/>
</dbReference>
<name>B4KRA4_DROMO</name>
<evidence type="ECO:0000256" key="2">
    <source>
        <dbReference type="ARBA" id="ARBA00001946"/>
    </source>
</evidence>
<evidence type="ECO:0000256" key="1">
    <source>
        <dbReference type="ARBA" id="ARBA00001936"/>
    </source>
</evidence>
<evidence type="ECO:0000256" key="5">
    <source>
        <dbReference type="ARBA" id="ARBA00022695"/>
    </source>
</evidence>
<evidence type="ECO:0000256" key="4">
    <source>
        <dbReference type="ARBA" id="ARBA00022679"/>
    </source>
</evidence>
<feature type="domain" description="Mab-21-like HhH/H2TH-like" evidence="15">
    <location>
        <begin position="250"/>
        <end position="347"/>
    </location>
</feature>
<keyword evidence="7" id="KW-0547">Nucleotide-binding</keyword>
<keyword evidence="17" id="KW-1185">Reference proteome</keyword>
<dbReference type="FunCoup" id="B4KRA4">
    <property type="interactions" value="7"/>
</dbReference>
<feature type="domain" description="Mab-21-like nucleotidyltransferase" evidence="14">
    <location>
        <begin position="59"/>
        <end position="245"/>
    </location>
</feature>
<dbReference type="EMBL" id="CH933808">
    <property type="protein sequence ID" value="EDW09320.1"/>
    <property type="molecule type" value="Genomic_DNA"/>
</dbReference>
<evidence type="ECO:0000259" key="15">
    <source>
        <dbReference type="Pfam" id="PF20266"/>
    </source>
</evidence>
<evidence type="ECO:0000313" key="16">
    <source>
        <dbReference type="EMBL" id="EDW09320.1"/>
    </source>
</evidence>
<evidence type="ECO:0000313" key="17">
    <source>
        <dbReference type="Proteomes" id="UP000009192"/>
    </source>
</evidence>
<evidence type="ECO:0000256" key="7">
    <source>
        <dbReference type="ARBA" id="ARBA00022741"/>
    </source>
</evidence>
<dbReference type="eggNOG" id="ENOG502S61H">
    <property type="taxonomic scope" value="Eukaryota"/>
</dbReference>
<dbReference type="SMART" id="SM01265">
    <property type="entry name" value="Mab-21"/>
    <property type="match status" value="1"/>
</dbReference>
<keyword evidence="4" id="KW-0808">Transferase</keyword>
<keyword evidence="10" id="KW-0342">GTP-binding</keyword>
<protein>
    <submittedName>
        <fullName evidence="16">Uncharacterized protein, isoform A</fullName>
    </submittedName>
</protein>
<keyword evidence="5" id="KW-0548">Nucleotidyltransferase</keyword>
<dbReference type="GO" id="GO:0005525">
    <property type="term" value="F:GTP binding"/>
    <property type="evidence" value="ECO:0007669"/>
    <property type="project" value="UniProtKB-KW"/>
</dbReference>
<evidence type="ECO:0000256" key="9">
    <source>
        <dbReference type="ARBA" id="ARBA00022842"/>
    </source>
</evidence>